<dbReference type="Gene3D" id="1.10.10.10">
    <property type="entry name" value="Winged helix-like DNA-binding domain superfamily/Winged helix DNA-binding domain"/>
    <property type="match status" value="1"/>
</dbReference>
<dbReference type="Proteomes" id="UP001157961">
    <property type="component" value="Unassembled WGS sequence"/>
</dbReference>
<dbReference type="InterPro" id="IPR036388">
    <property type="entry name" value="WH-like_DNA-bd_sf"/>
</dbReference>
<name>A0ABY1PE63_9RHOB</name>
<keyword evidence="3" id="KW-1185">Reference proteome</keyword>
<dbReference type="PROSITE" id="PS51688">
    <property type="entry name" value="ICA"/>
    <property type="match status" value="1"/>
</dbReference>
<gene>
    <name evidence="2" type="ORF">SAMN06265373_108149</name>
</gene>
<dbReference type="EMBL" id="FXTY01000008">
    <property type="protein sequence ID" value="SMP32251.1"/>
    <property type="molecule type" value="Genomic_DNA"/>
</dbReference>
<protein>
    <submittedName>
        <fullName evidence="2">Chaperone of endosialidase</fullName>
    </submittedName>
</protein>
<evidence type="ECO:0000313" key="2">
    <source>
        <dbReference type="EMBL" id="SMP32251.1"/>
    </source>
</evidence>
<evidence type="ECO:0000313" key="3">
    <source>
        <dbReference type="Proteomes" id="UP001157961"/>
    </source>
</evidence>
<dbReference type="RefSeq" id="WP_283427448.1">
    <property type="nucleotide sequence ID" value="NZ_FXTY01000008.1"/>
</dbReference>
<sequence length="342" mass="37113">MPAPFISPLPDPPDRTSPGTTFASKAAAFLLAIVEFRENINAFGAWLNSNVMIAYAFGAGTEDRPSIHRDGDLNTGWWFPEEDRMAASTNGVTRLYLANTGQMGLGTGLEDPLARLHLRDHTGDILRVGCKTNAANTEANAVFYHDEDNSQKVAGRLKTLREGSQNAFSMVFATGAGGVLTDWFVLDQNGVFRPASDDAQNIGSASYRIDNIYATNAIIQTSDGTQKTDVASLSDAEKRVALAAKTLLVKYRFQTAVGSKGDAARIHFGVIAQDLAAAFEAEGLDPWAYAMLCKDVWWEVTEAESGKVQTIADEEAASEGAERIERWGVRYEELFAFVLSAI</sequence>
<evidence type="ECO:0000259" key="1">
    <source>
        <dbReference type="PROSITE" id="PS51688"/>
    </source>
</evidence>
<dbReference type="CDD" id="cd10144">
    <property type="entry name" value="Peptidase_S74_CIMCD"/>
    <property type="match status" value="1"/>
</dbReference>
<dbReference type="InterPro" id="IPR030392">
    <property type="entry name" value="S74_ICA"/>
</dbReference>
<reference evidence="2 3" key="1">
    <citation type="submission" date="2017-05" db="EMBL/GenBank/DDBJ databases">
        <authorList>
            <person name="Varghese N."/>
            <person name="Submissions S."/>
        </authorList>
    </citation>
    <scope>NUCLEOTIDE SEQUENCE [LARGE SCALE GENOMIC DNA]</scope>
    <source>
        <strain evidence="2 3">DSM 29734</strain>
    </source>
</reference>
<accession>A0ABY1PE63</accession>
<proteinExistence type="predicted"/>
<comment type="caution">
    <text evidence="2">The sequence shown here is derived from an EMBL/GenBank/DDBJ whole genome shotgun (WGS) entry which is preliminary data.</text>
</comment>
<organism evidence="2 3">
    <name type="scientific">Shimia sagamensis</name>
    <dbReference type="NCBI Taxonomy" id="1566352"/>
    <lineage>
        <taxon>Bacteria</taxon>
        <taxon>Pseudomonadati</taxon>
        <taxon>Pseudomonadota</taxon>
        <taxon>Alphaproteobacteria</taxon>
        <taxon>Rhodobacterales</taxon>
        <taxon>Roseobacteraceae</taxon>
    </lineage>
</organism>
<feature type="domain" description="Peptidase S74" evidence="1">
    <location>
        <begin position="222"/>
        <end position="342"/>
    </location>
</feature>
<dbReference type="Pfam" id="PF13884">
    <property type="entry name" value="Peptidase_S74"/>
    <property type="match status" value="1"/>
</dbReference>